<proteinExistence type="predicted"/>
<gene>
    <name evidence="1" type="ORF">NC653_023955</name>
</gene>
<sequence length="116" mass="11846">MINHHHLGTLPTSLAPALSNLLTEATAFRLPSFQKVSTILSPISTPLSSLSTTATAVGPAPLIVHPKAPASRAAFLTPSIPGIKGALLGSTILSLDNAFPSPTKSPFNTEATKAPA</sequence>
<organism evidence="1 2">
    <name type="scientific">Populus alba x Populus x berolinensis</name>
    <dbReference type="NCBI Taxonomy" id="444605"/>
    <lineage>
        <taxon>Eukaryota</taxon>
        <taxon>Viridiplantae</taxon>
        <taxon>Streptophyta</taxon>
        <taxon>Embryophyta</taxon>
        <taxon>Tracheophyta</taxon>
        <taxon>Spermatophyta</taxon>
        <taxon>Magnoliopsida</taxon>
        <taxon>eudicotyledons</taxon>
        <taxon>Gunneridae</taxon>
        <taxon>Pentapetalae</taxon>
        <taxon>rosids</taxon>
        <taxon>fabids</taxon>
        <taxon>Malpighiales</taxon>
        <taxon>Salicaceae</taxon>
        <taxon>Saliceae</taxon>
        <taxon>Populus</taxon>
    </lineage>
</organism>
<name>A0AAD6MJ78_9ROSI</name>
<evidence type="ECO:0000313" key="1">
    <source>
        <dbReference type="EMBL" id="KAJ6986215.1"/>
    </source>
</evidence>
<dbReference type="EMBL" id="JAQIZT010000009">
    <property type="protein sequence ID" value="KAJ6986215.1"/>
    <property type="molecule type" value="Genomic_DNA"/>
</dbReference>
<keyword evidence="2" id="KW-1185">Reference proteome</keyword>
<accession>A0AAD6MJ78</accession>
<reference evidence="1" key="1">
    <citation type="journal article" date="2023" name="Mol. Ecol. Resour.">
        <title>Chromosome-level genome assembly of a triploid poplar Populus alba 'Berolinensis'.</title>
        <authorList>
            <person name="Chen S."/>
            <person name="Yu Y."/>
            <person name="Wang X."/>
            <person name="Wang S."/>
            <person name="Zhang T."/>
            <person name="Zhou Y."/>
            <person name="He R."/>
            <person name="Meng N."/>
            <person name="Wang Y."/>
            <person name="Liu W."/>
            <person name="Liu Z."/>
            <person name="Liu J."/>
            <person name="Guo Q."/>
            <person name="Huang H."/>
            <person name="Sederoff R.R."/>
            <person name="Wang G."/>
            <person name="Qu G."/>
            <person name="Chen S."/>
        </authorList>
    </citation>
    <scope>NUCLEOTIDE SEQUENCE</scope>
    <source>
        <strain evidence="1">SC-2020</strain>
    </source>
</reference>
<protein>
    <submittedName>
        <fullName evidence="1">Uncharacterized protein</fullName>
    </submittedName>
</protein>
<evidence type="ECO:0000313" key="2">
    <source>
        <dbReference type="Proteomes" id="UP001164929"/>
    </source>
</evidence>
<comment type="caution">
    <text evidence="1">The sequence shown here is derived from an EMBL/GenBank/DDBJ whole genome shotgun (WGS) entry which is preliminary data.</text>
</comment>
<dbReference type="Proteomes" id="UP001164929">
    <property type="component" value="Chromosome 9"/>
</dbReference>
<dbReference type="AlphaFoldDB" id="A0AAD6MJ78"/>